<feature type="transmembrane region" description="Helical" evidence="7">
    <location>
        <begin position="211"/>
        <end position="235"/>
    </location>
</feature>
<proteinExistence type="predicted"/>
<dbReference type="STRING" id="192904.SAMN04488514_10736"/>
<evidence type="ECO:0000256" key="6">
    <source>
        <dbReference type="ARBA" id="ARBA00023136"/>
    </source>
</evidence>
<dbReference type="InterPro" id="IPR001991">
    <property type="entry name" value="Na-dicarboxylate_symporter"/>
</dbReference>
<feature type="transmembrane region" description="Helical" evidence="7">
    <location>
        <begin position="247"/>
        <end position="272"/>
    </location>
</feature>
<dbReference type="PRINTS" id="PR00173">
    <property type="entry name" value="EDTRNSPORT"/>
</dbReference>
<evidence type="ECO:0000256" key="7">
    <source>
        <dbReference type="SAM" id="Phobius"/>
    </source>
</evidence>
<evidence type="ECO:0000256" key="4">
    <source>
        <dbReference type="ARBA" id="ARBA00022692"/>
    </source>
</evidence>
<feature type="transmembrane region" description="Helical" evidence="7">
    <location>
        <begin position="171"/>
        <end position="190"/>
    </location>
</feature>
<keyword evidence="9" id="KW-1185">Reference proteome</keyword>
<dbReference type="Gene3D" id="1.10.3860.10">
    <property type="entry name" value="Sodium:dicarboxylate symporter"/>
    <property type="match status" value="1"/>
</dbReference>
<dbReference type="PANTHER" id="PTHR42865:SF7">
    <property type="entry name" value="PROTON_GLUTAMATE-ASPARTATE SYMPORTER"/>
    <property type="match status" value="1"/>
</dbReference>
<dbReference type="GO" id="GO:0005886">
    <property type="term" value="C:plasma membrane"/>
    <property type="evidence" value="ECO:0007669"/>
    <property type="project" value="UniProtKB-SubCell"/>
</dbReference>
<keyword evidence="6 7" id="KW-0472">Membrane</keyword>
<dbReference type="OrthoDB" id="9768885at2"/>
<dbReference type="RefSeq" id="WP_089891155.1">
    <property type="nucleotide sequence ID" value="NZ_FNGV01000007.1"/>
</dbReference>
<accession>A0A1G9RZG3</accession>
<gene>
    <name evidence="8" type="ORF">SAMN04488514_10736</name>
</gene>
<feature type="transmembrane region" description="Helical" evidence="7">
    <location>
        <begin position="354"/>
        <end position="374"/>
    </location>
</feature>
<dbReference type="Proteomes" id="UP000199440">
    <property type="component" value="Unassembled WGS sequence"/>
</dbReference>
<keyword evidence="4 7" id="KW-0812">Transmembrane</keyword>
<feature type="transmembrane region" description="Helical" evidence="7">
    <location>
        <begin position="101"/>
        <end position="123"/>
    </location>
</feature>
<keyword evidence="5 7" id="KW-1133">Transmembrane helix</keyword>
<evidence type="ECO:0000256" key="1">
    <source>
        <dbReference type="ARBA" id="ARBA00004651"/>
    </source>
</evidence>
<keyword evidence="2" id="KW-0813">Transport</keyword>
<dbReference type="GO" id="GO:0015293">
    <property type="term" value="F:symporter activity"/>
    <property type="evidence" value="ECO:0007669"/>
    <property type="project" value="UniProtKB-KW"/>
</dbReference>
<dbReference type="Pfam" id="PF00375">
    <property type="entry name" value="SDF"/>
    <property type="match status" value="1"/>
</dbReference>
<evidence type="ECO:0000256" key="3">
    <source>
        <dbReference type="ARBA" id="ARBA00022475"/>
    </source>
</evidence>
<dbReference type="EMBL" id="FNGV01000007">
    <property type="protein sequence ID" value="SDM28427.1"/>
    <property type="molecule type" value="Genomic_DNA"/>
</dbReference>
<dbReference type="GO" id="GO:0006835">
    <property type="term" value="P:dicarboxylic acid transport"/>
    <property type="evidence" value="ECO:0007669"/>
    <property type="project" value="TreeGrafter"/>
</dbReference>
<evidence type="ECO:0000256" key="5">
    <source>
        <dbReference type="ARBA" id="ARBA00022989"/>
    </source>
</evidence>
<protein>
    <submittedName>
        <fullName evidence="8">Na+/H+-dicarboxylate symporter</fullName>
    </submittedName>
</protein>
<feature type="transmembrane region" description="Helical" evidence="7">
    <location>
        <begin position="65"/>
        <end position="89"/>
    </location>
</feature>
<feature type="transmembrane region" description="Helical" evidence="7">
    <location>
        <begin position="21"/>
        <end position="40"/>
    </location>
</feature>
<dbReference type="SUPFAM" id="SSF118215">
    <property type="entry name" value="Proton glutamate symport protein"/>
    <property type="match status" value="1"/>
</dbReference>
<sequence>MLEIRSLNKLSIHLDHLVKGRLWLKVIIGLILGAGLGVLLNPTTGLVSEVLSLELANWLDLPGQIFMRLVQMIMIPLIFASIISGIVGNTTDNLKTFGLRLLLYFVFTTAISIIIGLLITLVLKPGEYIYKLGGFPNSSAEQSVSTEAPNLIENIPATISNLIPNNPLESILTGEMLGVVIFTIIIGVAITQLENEKARPIINFTEAIQKICMIVVSWAMLLVPYAVFGLMAALLSRTGIDIFLGLGYYMVVVITGLILLMIFYLVLVLLVVKKNPFKFLRAIREPQLLAFSTASSAAVMPISMKTADEKLGVSSNISDFVIPVGATINMDGTALFQCVTTIFMAQAYGIELSLMNLILITFTVVAASIGTPAIPGGGVIILASVLQSSGIPIDGLIVIIGIDRILGMFRTAVNVTGDLTACMIFNKFYGTLSNTTTITTKPKIQNAV</sequence>
<feature type="transmembrane region" description="Helical" evidence="7">
    <location>
        <begin position="380"/>
        <end position="402"/>
    </location>
</feature>
<dbReference type="PANTHER" id="PTHR42865">
    <property type="entry name" value="PROTON/GLUTAMATE-ASPARTATE SYMPORTER"/>
    <property type="match status" value="1"/>
</dbReference>
<evidence type="ECO:0000313" key="9">
    <source>
        <dbReference type="Proteomes" id="UP000199440"/>
    </source>
</evidence>
<name>A0A1G9RZG3_9FLAO</name>
<organism evidence="8 9">
    <name type="scientific">Kriegella aquimaris</name>
    <dbReference type="NCBI Taxonomy" id="192904"/>
    <lineage>
        <taxon>Bacteria</taxon>
        <taxon>Pseudomonadati</taxon>
        <taxon>Bacteroidota</taxon>
        <taxon>Flavobacteriia</taxon>
        <taxon>Flavobacteriales</taxon>
        <taxon>Flavobacteriaceae</taxon>
        <taxon>Kriegella</taxon>
    </lineage>
</organism>
<evidence type="ECO:0000256" key="2">
    <source>
        <dbReference type="ARBA" id="ARBA00022448"/>
    </source>
</evidence>
<dbReference type="InterPro" id="IPR036458">
    <property type="entry name" value="Na:dicarbo_symporter_sf"/>
</dbReference>
<dbReference type="AlphaFoldDB" id="A0A1G9RZG3"/>
<reference evidence="8 9" key="1">
    <citation type="submission" date="2016-10" db="EMBL/GenBank/DDBJ databases">
        <authorList>
            <person name="de Groot N.N."/>
        </authorList>
    </citation>
    <scope>NUCLEOTIDE SEQUENCE [LARGE SCALE GENOMIC DNA]</scope>
    <source>
        <strain evidence="8 9">DSM 19886</strain>
    </source>
</reference>
<comment type="subcellular location">
    <subcellularLocation>
        <location evidence="1">Cell membrane</location>
        <topology evidence="1">Multi-pass membrane protein</topology>
    </subcellularLocation>
</comment>
<keyword evidence="3" id="KW-1003">Cell membrane</keyword>
<evidence type="ECO:0000313" key="8">
    <source>
        <dbReference type="EMBL" id="SDM28427.1"/>
    </source>
</evidence>